<dbReference type="InterPro" id="IPR035994">
    <property type="entry name" value="Nucleoside_phosphorylase_sf"/>
</dbReference>
<keyword evidence="4" id="KW-0326">Glycosidase</keyword>
<dbReference type="AlphaFoldDB" id="A0A7T5VCW7"/>
<comment type="function">
    <text evidence="1">Catalyzes the hydrolysis of futalosine (FL) to dehypoxanthine futalosine (DHFL) and hypoxanthine, a step in the biosynthesis of menaquinone (MK, vitamin K2).</text>
</comment>
<keyword evidence="1" id="KW-0474">Menaquinone biosynthesis</keyword>
<dbReference type="GO" id="GO:0009116">
    <property type="term" value="P:nucleoside metabolic process"/>
    <property type="evidence" value="ECO:0007669"/>
    <property type="project" value="InterPro"/>
</dbReference>
<dbReference type="Proteomes" id="UP000596092">
    <property type="component" value="Chromosome"/>
</dbReference>
<reference evidence="4 5" key="1">
    <citation type="submission" date="2020-05" db="EMBL/GenBank/DDBJ databases">
        <title>Complete genome of Desulfobulbus oligotrophicus.</title>
        <authorList>
            <person name="Podar M."/>
        </authorList>
    </citation>
    <scope>NUCLEOTIDE SEQUENCE [LARGE SCALE GENOMIC DNA]</scope>
    <source>
        <strain evidence="4 5">Prop6</strain>
    </source>
</reference>
<keyword evidence="5" id="KW-1185">Reference proteome</keyword>
<dbReference type="HAMAP" id="MF_00991">
    <property type="entry name" value="MqnB"/>
    <property type="match status" value="1"/>
</dbReference>
<dbReference type="EMBL" id="CP054140">
    <property type="protein sequence ID" value="QQG65579.1"/>
    <property type="molecule type" value="Genomic_DNA"/>
</dbReference>
<dbReference type="GO" id="GO:0008930">
    <property type="term" value="F:methylthioadenosine nucleosidase activity"/>
    <property type="evidence" value="ECO:0007669"/>
    <property type="project" value="TreeGrafter"/>
</dbReference>
<evidence type="ECO:0000259" key="3">
    <source>
        <dbReference type="Pfam" id="PF01048"/>
    </source>
</evidence>
<dbReference type="CDD" id="cd17766">
    <property type="entry name" value="futalosine_nucleosidase_MqnB"/>
    <property type="match status" value="1"/>
</dbReference>
<evidence type="ECO:0000256" key="1">
    <source>
        <dbReference type="HAMAP-Rule" id="MF_00991"/>
    </source>
</evidence>
<name>A0A7T5VCW7_9BACT</name>
<sequence length="220" mass="23373">MILLTAATDIEMGAFLHAYPLPQGVSTLLTGVGPVEAAVRVSAFLAASVPPPSAVVNFGVAGAYVLAGRENAALLDICLAEREVLADLGICEQDEVQTLHGTGFALESCVELDIELLVRAARILTAAKIPFKQGVFATVSCVSGTQKRGALIAEQHHALCENMEGFAVARACRYFGVPMFELRCISNTVIDRKLQDWQLREACNNCGAAIASLINGLRDD</sequence>
<accession>A0A7T5VCW7</accession>
<comment type="similarity">
    <text evidence="1">Belongs to the PNP/UDP phosphorylase family. Futalosine hydrolase subfamily.</text>
</comment>
<dbReference type="Pfam" id="PF01048">
    <property type="entry name" value="PNP_UDP_1"/>
    <property type="match status" value="1"/>
</dbReference>
<dbReference type="GO" id="GO:0008782">
    <property type="term" value="F:adenosylhomocysteine nucleosidase activity"/>
    <property type="evidence" value="ECO:0007669"/>
    <property type="project" value="TreeGrafter"/>
</dbReference>
<protein>
    <recommendedName>
        <fullName evidence="1 2">Futalosine hydrolase</fullName>
        <shortName evidence="1">FL hydrolase</shortName>
        <ecNumber evidence="1 2">3.2.2.26</ecNumber>
    </recommendedName>
    <alternativeName>
        <fullName evidence="1">Futalosine nucleosidase</fullName>
    </alternativeName>
    <alternativeName>
        <fullName evidence="1">Menaquinone biosynthetic enzyme MqnB</fullName>
    </alternativeName>
</protein>
<organism evidence="4 5">
    <name type="scientific">Desulfobulbus oligotrophicus</name>
    <dbReference type="NCBI Taxonomy" id="1909699"/>
    <lineage>
        <taxon>Bacteria</taxon>
        <taxon>Pseudomonadati</taxon>
        <taxon>Thermodesulfobacteriota</taxon>
        <taxon>Desulfobulbia</taxon>
        <taxon>Desulfobulbales</taxon>
        <taxon>Desulfobulbaceae</taxon>
        <taxon>Desulfobulbus</taxon>
    </lineage>
</organism>
<feature type="domain" description="Nucleoside phosphorylase" evidence="3">
    <location>
        <begin position="25"/>
        <end position="214"/>
    </location>
</feature>
<dbReference type="GO" id="GO:0019284">
    <property type="term" value="P:L-methionine salvage from S-adenosylmethionine"/>
    <property type="evidence" value="ECO:0007669"/>
    <property type="project" value="TreeGrafter"/>
</dbReference>
<dbReference type="NCBIfam" id="TIGR03664">
    <property type="entry name" value="fut_nucase"/>
    <property type="match status" value="1"/>
</dbReference>
<evidence type="ECO:0000256" key="2">
    <source>
        <dbReference type="NCBIfam" id="TIGR03664"/>
    </source>
</evidence>
<keyword evidence="1 4" id="KW-0378">Hydrolase</keyword>
<dbReference type="GO" id="GO:0009234">
    <property type="term" value="P:menaquinone biosynthetic process"/>
    <property type="evidence" value="ECO:0007669"/>
    <property type="project" value="UniProtKB-UniRule"/>
</dbReference>
<dbReference type="InterPro" id="IPR000845">
    <property type="entry name" value="Nucleoside_phosphorylase_d"/>
</dbReference>
<dbReference type="GO" id="GO:0005829">
    <property type="term" value="C:cytosol"/>
    <property type="evidence" value="ECO:0007669"/>
    <property type="project" value="TreeGrafter"/>
</dbReference>
<dbReference type="InterPro" id="IPR019963">
    <property type="entry name" value="FL_hydrolase_MqnB"/>
</dbReference>
<dbReference type="SUPFAM" id="SSF53167">
    <property type="entry name" value="Purine and uridine phosphorylases"/>
    <property type="match status" value="1"/>
</dbReference>
<dbReference type="UniPathway" id="UPA00079"/>
<dbReference type="Gene3D" id="3.40.50.1580">
    <property type="entry name" value="Nucleoside phosphorylase domain"/>
    <property type="match status" value="1"/>
</dbReference>
<evidence type="ECO:0000313" key="5">
    <source>
        <dbReference type="Proteomes" id="UP000596092"/>
    </source>
</evidence>
<dbReference type="EC" id="3.2.2.26" evidence="1 2"/>
<dbReference type="KEGG" id="dog:HP555_06720"/>
<dbReference type="PANTHER" id="PTHR46832">
    <property type="entry name" value="5'-METHYLTHIOADENOSINE/S-ADENOSYLHOMOCYSTEINE NUCLEOSIDASE"/>
    <property type="match status" value="1"/>
</dbReference>
<gene>
    <name evidence="1 4" type="primary">mqnB</name>
    <name evidence="4" type="ORF">HP555_06720</name>
</gene>
<proteinExistence type="inferred from homology"/>
<evidence type="ECO:0000313" key="4">
    <source>
        <dbReference type="EMBL" id="QQG65579.1"/>
    </source>
</evidence>
<comment type="catalytic activity">
    <reaction evidence="1">
        <text>futalosine + H2O = dehypoxanthine futalosine + hypoxanthine</text>
        <dbReference type="Rhea" id="RHEA:25904"/>
        <dbReference type="ChEBI" id="CHEBI:15377"/>
        <dbReference type="ChEBI" id="CHEBI:17368"/>
        <dbReference type="ChEBI" id="CHEBI:58863"/>
        <dbReference type="ChEBI" id="CHEBI:58864"/>
        <dbReference type="EC" id="3.2.2.26"/>
    </reaction>
</comment>
<dbReference type="PANTHER" id="PTHR46832:SF2">
    <property type="entry name" value="FUTALOSINE HYDROLASE"/>
    <property type="match status" value="1"/>
</dbReference>
<dbReference type="RefSeq" id="WP_199264400.1">
    <property type="nucleotide sequence ID" value="NZ_CP054140.1"/>
</dbReference>
<comment type="pathway">
    <text evidence="1">Quinol/quinone metabolism; menaquinone biosynthesis.</text>
</comment>